<keyword evidence="2" id="KW-1185">Reference proteome</keyword>
<protein>
    <submittedName>
        <fullName evidence="1">Uncharacterized protein</fullName>
    </submittedName>
</protein>
<evidence type="ECO:0000313" key="2">
    <source>
        <dbReference type="Proteomes" id="UP001642260"/>
    </source>
</evidence>
<evidence type="ECO:0000313" key="1">
    <source>
        <dbReference type="EMBL" id="CAH8349401.1"/>
    </source>
</evidence>
<comment type="caution">
    <text evidence="1">The sequence shown here is derived from an EMBL/GenBank/DDBJ whole genome shotgun (WGS) entry which is preliminary data.</text>
</comment>
<accession>A0ABC8K0H6</accession>
<organism evidence="1 2">
    <name type="scientific">Eruca vesicaria subsp. sativa</name>
    <name type="common">Garden rocket</name>
    <name type="synonym">Eruca sativa</name>
    <dbReference type="NCBI Taxonomy" id="29727"/>
    <lineage>
        <taxon>Eukaryota</taxon>
        <taxon>Viridiplantae</taxon>
        <taxon>Streptophyta</taxon>
        <taxon>Embryophyta</taxon>
        <taxon>Tracheophyta</taxon>
        <taxon>Spermatophyta</taxon>
        <taxon>Magnoliopsida</taxon>
        <taxon>eudicotyledons</taxon>
        <taxon>Gunneridae</taxon>
        <taxon>Pentapetalae</taxon>
        <taxon>rosids</taxon>
        <taxon>malvids</taxon>
        <taxon>Brassicales</taxon>
        <taxon>Brassicaceae</taxon>
        <taxon>Brassiceae</taxon>
        <taxon>Eruca</taxon>
    </lineage>
</organism>
<gene>
    <name evidence="1" type="ORF">ERUC_LOCUS17649</name>
</gene>
<dbReference type="Proteomes" id="UP001642260">
    <property type="component" value="Unassembled WGS sequence"/>
</dbReference>
<reference evidence="1 2" key="1">
    <citation type="submission" date="2022-03" db="EMBL/GenBank/DDBJ databases">
        <authorList>
            <person name="Macdonald S."/>
            <person name="Ahmed S."/>
            <person name="Newling K."/>
        </authorList>
    </citation>
    <scope>NUCLEOTIDE SEQUENCE [LARGE SCALE GENOMIC DNA]</scope>
</reference>
<name>A0ABC8K0H6_ERUVS</name>
<proteinExistence type="predicted"/>
<dbReference type="AlphaFoldDB" id="A0ABC8K0H6"/>
<sequence length="111" mass="13215">MEISDSVPLFHSNLILLPPLEIAHHGYFLFFFLCFELASKLDFDIGLRIVEFKFIYKMKLSPCFSRTITWMSIVGYFHANERFSDVELVWAKNLGDHIYCYFPFPPIKYYL</sequence>
<dbReference type="EMBL" id="CAKOAT010163377">
    <property type="protein sequence ID" value="CAH8349401.1"/>
    <property type="molecule type" value="Genomic_DNA"/>
</dbReference>